<gene>
    <name evidence="2" type="ORF">Sradi_3474600</name>
</gene>
<dbReference type="PANTHER" id="PTHR36323">
    <property type="entry name" value="MYOTUBULARIN-LIKE PROTEIN"/>
    <property type="match status" value="1"/>
</dbReference>
<sequence length="217" mass="24108">MGNGFEHQSIHKHRHVHQKTIFLPLFCRLSIKDIKLNYHRKTPTSTDDDEPSSPKVSCMGQVKRSNRVIGFPTTNAVTTHPHRYSKLKKLFSSKTLLPPTTTSMPTTTQGGTVSGGGRSGSKSCRSSREVKLSTLTQKNSRRLKLKNDGDKCDQDCVKLMNVGELDPPLPVVKRVAASGVDRDEVNLWKRRSNGAALKSLQIEQIHLRNSSSQPPTV</sequence>
<accession>A0AAW2QE42</accession>
<comment type="caution">
    <text evidence="2">The sequence shown here is derived from an EMBL/GenBank/DDBJ whole genome shotgun (WGS) entry which is preliminary data.</text>
</comment>
<dbReference type="PANTHER" id="PTHR36323:SF1">
    <property type="entry name" value="MYOTUBULARIN-LIKE PROTEIN"/>
    <property type="match status" value="1"/>
</dbReference>
<feature type="compositionally biased region" description="Low complexity" evidence="1">
    <location>
        <begin position="96"/>
        <end position="111"/>
    </location>
</feature>
<organism evidence="2">
    <name type="scientific">Sesamum radiatum</name>
    <name type="common">Black benniseed</name>
    <dbReference type="NCBI Taxonomy" id="300843"/>
    <lineage>
        <taxon>Eukaryota</taxon>
        <taxon>Viridiplantae</taxon>
        <taxon>Streptophyta</taxon>
        <taxon>Embryophyta</taxon>
        <taxon>Tracheophyta</taxon>
        <taxon>Spermatophyta</taxon>
        <taxon>Magnoliopsida</taxon>
        <taxon>eudicotyledons</taxon>
        <taxon>Gunneridae</taxon>
        <taxon>Pentapetalae</taxon>
        <taxon>asterids</taxon>
        <taxon>lamiids</taxon>
        <taxon>Lamiales</taxon>
        <taxon>Pedaliaceae</taxon>
        <taxon>Sesamum</taxon>
    </lineage>
</organism>
<name>A0AAW2QE42_SESRA</name>
<dbReference type="AlphaFoldDB" id="A0AAW2QE42"/>
<feature type="region of interest" description="Disordered" evidence="1">
    <location>
        <begin position="96"/>
        <end position="135"/>
    </location>
</feature>
<dbReference type="EMBL" id="JACGWJ010000015">
    <property type="protein sequence ID" value="KAL0365845.1"/>
    <property type="molecule type" value="Genomic_DNA"/>
</dbReference>
<reference evidence="2" key="1">
    <citation type="submission" date="2020-06" db="EMBL/GenBank/DDBJ databases">
        <authorList>
            <person name="Li T."/>
            <person name="Hu X."/>
            <person name="Zhang T."/>
            <person name="Song X."/>
            <person name="Zhang H."/>
            <person name="Dai N."/>
            <person name="Sheng W."/>
            <person name="Hou X."/>
            <person name="Wei L."/>
        </authorList>
    </citation>
    <scope>NUCLEOTIDE SEQUENCE</scope>
    <source>
        <strain evidence="2">G02</strain>
        <tissue evidence="2">Leaf</tissue>
    </source>
</reference>
<reference evidence="2" key="2">
    <citation type="journal article" date="2024" name="Plant">
        <title>Genomic evolution and insights into agronomic trait innovations of Sesamum species.</title>
        <authorList>
            <person name="Miao H."/>
            <person name="Wang L."/>
            <person name="Qu L."/>
            <person name="Liu H."/>
            <person name="Sun Y."/>
            <person name="Le M."/>
            <person name="Wang Q."/>
            <person name="Wei S."/>
            <person name="Zheng Y."/>
            <person name="Lin W."/>
            <person name="Duan Y."/>
            <person name="Cao H."/>
            <person name="Xiong S."/>
            <person name="Wang X."/>
            <person name="Wei L."/>
            <person name="Li C."/>
            <person name="Ma Q."/>
            <person name="Ju M."/>
            <person name="Zhao R."/>
            <person name="Li G."/>
            <person name="Mu C."/>
            <person name="Tian Q."/>
            <person name="Mei H."/>
            <person name="Zhang T."/>
            <person name="Gao T."/>
            <person name="Zhang H."/>
        </authorList>
    </citation>
    <scope>NUCLEOTIDE SEQUENCE</scope>
    <source>
        <strain evidence="2">G02</strain>
    </source>
</reference>
<protein>
    <submittedName>
        <fullName evidence="2">Uncharacterized protein</fullName>
    </submittedName>
</protein>
<proteinExistence type="predicted"/>
<evidence type="ECO:0000313" key="2">
    <source>
        <dbReference type="EMBL" id="KAL0365845.1"/>
    </source>
</evidence>
<evidence type="ECO:0000256" key="1">
    <source>
        <dbReference type="SAM" id="MobiDB-lite"/>
    </source>
</evidence>